<feature type="domain" description="PPC" evidence="7">
    <location>
        <begin position="143"/>
        <end position="304"/>
    </location>
</feature>
<dbReference type="SMART" id="SM00384">
    <property type="entry name" value="AT_hook"/>
    <property type="match status" value="2"/>
</dbReference>
<evidence type="ECO:0000256" key="4">
    <source>
        <dbReference type="ARBA" id="ARBA00023163"/>
    </source>
</evidence>
<dbReference type="OrthoDB" id="1101183at2759"/>
<dbReference type="PANTHER" id="PTHR31500:SF64">
    <property type="entry name" value="AT-HOOK MOTIF NUCLEAR-LOCALIZED PROTEIN 12-RELATED"/>
    <property type="match status" value="1"/>
</dbReference>
<dbReference type="Proteomes" id="UP000585474">
    <property type="component" value="Unassembled WGS sequence"/>
</dbReference>
<keyword evidence="5" id="KW-0539">Nucleus</keyword>
<dbReference type="EMBL" id="BJWL01000015">
    <property type="protein sequence ID" value="GFZ01409.1"/>
    <property type="molecule type" value="Genomic_DNA"/>
</dbReference>
<sequence>MALSGSSSYYLHRGFSGSGSLTHTGIHDPPGFRSITNPNISVQSNVRDGHLGSTFPVESSPPNFNHGLNIGGAPSGAATGESGKRKRGRPRKYHPDGTNMSLGLSPMASAPSAGSTTPRRRGRPPGSGRKQQLAPLGEWMNSSAGMAFTPHVISIAEGEDIASKILSFSQQRPRAICILSASGAVSAVTLRQPTQSGNSVTYETLILLPKYLQSNHNRQREEKGRFQILCLSGSYLVAESGGPRIRTGGLSVSLCSPDGHVIGGGVGGMLMAGSPVQVVLCSFVHGGSKSKNKAEVNPKGEQNYAIQPGEKSGTPTNATFSHNLTPNSSAAAWPDLTNPQTGIDLMHG</sequence>
<proteinExistence type="predicted"/>
<comment type="function">
    <text evidence="1 5">Transcription factor that specifically binds AT-rich DNA sequences related to the nuclear matrix attachment regions (MARs).</text>
</comment>
<feature type="region of interest" description="Disordered" evidence="6">
    <location>
        <begin position="290"/>
        <end position="348"/>
    </location>
</feature>
<dbReference type="GO" id="GO:0003680">
    <property type="term" value="F:minor groove of adenine-thymine-rich DNA binding"/>
    <property type="evidence" value="ECO:0007669"/>
    <property type="project" value="UniProtKB-UniRule"/>
</dbReference>
<feature type="region of interest" description="Disordered" evidence="6">
    <location>
        <begin position="47"/>
        <end position="133"/>
    </location>
</feature>
<keyword evidence="4 5" id="KW-0804">Transcription</keyword>
<evidence type="ECO:0000259" key="7">
    <source>
        <dbReference type="PROSITE" id="PS51742"/>
    </source>
</evidence>
<reference evidence="8 9" key="1">
    <citation type="submission" date="2019-07" db="EMBL/GenBank/DDBJ databases">
        <title>De Novo Assembly of kiwifruit Actinidia rufa.</title>
        <authorList>
            <person name="Sugita-Konishi S."/>
            <person name="Sato K."/>
            <person name="Mori E."/>
            <person name="Abe Y."/>
            <person name="Kisaki G."/>
            <person name="Hamano K."/>
            <person name="Suezawa K."/>
            <person name="Otani M."/>
            <person name="Fukuda T."/>
            <person name="Manabe T."/>
            <person name="Gomi K."/>
            <person name="Tabuchi M."/>
            <person name="Akimitsu K."/>
            <person name="Kataoka I."/>
        </authorList>
    </citation>
    <scope>NUCLEOTIDE SEQUENCE [LARGE SCALE GENOMIC DNA]</scope>
    <source>
        <strain evidence="9">cv. Fuchu</strain>
    </source>
</reference>
<dbReference type="AlphaFoldDB" id="A0A7J0FRR6"/>
<evidence type="ECO:0000256" key="6">
    <source>
        <dbReference type="SAM" id="MobiDB-lite"/>
    </source>
</evidence>
<dbReference type="InterPro" id="IPR005175">
    <property type="entry name" value="PPC_dom"/>
</dbReference>
<feature type="compositionally biased region" description="Polar residues" evidence="6">
    <location>
        <begin position="313"/>
        <end position="330"/>
    </location>
</feature>
<keyword evidence="9" id="KW-1185">Reference proteome</keyword>
<dbReference type="SUPFAM" id="SSF117856">
    <property type="entry name" value="AF0104/ALDC/Ptd012-like"/>
    <property type="match status" value="1"/>
</dbReference>
<accession>A0A7J0FRR6</accession>
<comment type="caution">
    <text evidence="8">The sequence shown here is derived from an EMBL/GenBank/DDBJ whole genome shotgun (WGS) entry which is preliminary data.</text>
</comment>
<dbReference type="Pfam" id="PF03479">
    <property type="entry name" value="PCC"/>
    <property type="match status" value="1"/>
</dbReference>
<keyword evidence="2 5" id="KW-0805">Transcription regulation</keyword>
<organism evidence="8 9">
    <name type="scientific">Actinidia rufa</name>
    <dbReference type="NCBI Taxonomy" id="165716"/>
    <lineage>
        <taxon>Eukaryota</taxon>
        <taxon>Viridiplantae</taxon>
        <taxon>Streptophyta</taxon>
        <taxon>Embryophyta</taxon>
        <taxon>Tracheophyta</taxon>
        <taxon>Spermatophyta</taxon>
        <taxon>Magnoliopsida</taxon>
        <taxon>eudicotyledons</taxon>
        <taxon>Gunneridae</taxon>
        <taxon>Pentapetalae</taxon>
        <taxon>asterids</taxon>
        <taxon>Ericales</taxon>
        <taxon>Actinidiaceae</taxon>
        <taxon>Actinidia</taxon>
    </lineage>
</organism>
<dbReference type="InterPro" id="IPR039605">
    <property type="entry name" value="AHL"/>
</dbReference>
<dbReference type="Gene3D" id="3.30.1330.80">
    <property type="entry name" value="Hypothetical protein, similar to alpha- acetolactate decarboxylase, domain 2"/>
    <property type="match status" value="1"/>
</dbReference>
<comment type="subcellular location">
    <subcellularLocation>
        <location evidence="5">Nucleus</location>
    </subcellularLocation>
</comment>
<name>A0A7J0FRR6_9ERIC</name>
<keyword evidence="3 5" id="KW-0238">DNA-binding</keyword>
<evidence type="ECO:0000256" key="3">
    <source>
        <dbReference type="ARBA" id="ARBA00023125"/>
    </source>
</evidence>
<evidence type="ECO:0000256" key="5">
    <source>
        <dbReference type="RuleBase" id="RU367031"/>
    </source>
</evidence>
<dbReference type="PANTHER" id="PTHR31500">
    <property type="entry name" value="AT-HOOK MOTIF NUCLEAR-LOCALIZED PROTEIN 9"/>
    <property type="match status" value="1"/>
</dbReference>
<evidence type="ECO:0000313" key="9">
    <source>
        <dbReference type="Proteomes" id="UP000585474"/>
    </source>
</evidence>
<evidence type="ECO:0000256" key="1">
    <source>
        <dbReference type="ARBA" id="ARBA00003687"/>
    </source>
</evidence>
<dbReference type="GO" id="GO:0005634">
    <property type="term" value="C:nucleus"/>
    <property type="evidence" value="ECO:0007669"/>
    <property type="project" value="UniProtKB-SubCell"/>
</dbReference>
<evidence type="ECO:0000256" key="2">
    <source>
        <dbReference type="ARBA" id="ARBA00023015"/>
    </source>
</evidence>
<dbReference type="InterPro" id="IPR017956">
    <property type="entry name" value="AT_hook_DNA-bd_motif"/>
</dbReference>
<evidence type="ECO:0000313" key="8">
    <source>
        <dbReference type="EMBL" id="GFZ01409.1"/>
    </source>
</evidence>
<protein>
    <recommendedName>
        <fullName evidence="5">AT-hook motif nuclear-localized protein</fullName>
    </recommendedName>
</protein>
<dbReference type="CDD" id="cd11378">
    <property type="entry name" value="DUF296"/>
    <property type="match status" value="1"/>
</dbReference>
<gene>
    <name evidence="8" type="ORF">Acr_15g0000180</name>
</gene>
<dbReference type="PROSITE" id="PS51742">
    <property type="entry name" value="PPC"/>
    <property type="match status" value="1"/>
</dbReference>
<comment type="domain">
    <text evidence="5">The PPC domain mediates interactions between AHL proteins.</text>
</comment>